<feature type="transmembrane region" description="Helical" evidence="1">
    <location>
        <begin position="6"/>
        <end position="38"/>
    </location>
</feature>
<accession>A0A9X5BGB4</accession>
<proteinExistence type="predicted"/>
<evidence type="ECO:0000313" key="2">
    <source>
        <dbReference type="EMBL" id="NBJ93179.1"/>
    </source>
</evidence>
<sequence>MDLLFLFWSIGTGIICGAGLYEAAVAVALVTTLGILFFQIIPISASPYLVVINAQDKTAEAEILSIIKGYSPHYRIDSKNLRQSGMDLIVEIRSKNSSALVDELSAVESVTSVSLLYHDAPVKN</sequence>
<organism evidence="2 3">
    <name type="scientific">Parablautia muri</name>
    <dbReference type="NCBI Taxonomy" id="2320879"/>
    <lineage>
        <taxon>Bacteria</taxon>
        <taxon>Bacillati</taxon>
        <taxon>Bacillota</taxon>
        <taxon>Clostridia</taxon>
        <taxon>Lachnospirales</taxon>
        <taxon>Lachnospiraceae</taxon>
        <taxon>Parablautia</taxon>
    </lineage>
</organism>
<protein>
    <submittedName>
        <fullName evidence="2">Uncharacterized protein</fullName>
    </submittedName>
</protein>
<keyword evidence="1" id="KW-0472">Membrane</keyword>
<reference evidence="2" key="1">
    <citation type="submission" date="2018-09" db="EMBL/GenBank/DDBJ databases">
        <title>Murine metabolic-syndrome-specific gut microbial biobank.</title>
        <authorList>
            <person name="Liu C."/>
        </authorList>
    </citation>
    <scope>NUCLEOTIDE SEQUENCE</scope>
    <source>
        <strain evidence="2">D42-62</strain>
    </source>
</reference>
<dbReference type="RefSeq" id="WP_160560274.1">
    <property type="nucleotide sequence ID" value="NZ_QZDT01000016.1"/>
</dbReference>
<evidence type="ECO:0000256" key="1">
    <source>
        <dbReference type="SAM" id="Phobius"/>
    </source>
</evidence>
<comment type="caution">
    <text evidence="2">The sequence shown here is derived from an EMBL/GenBank/DDBJ whole genome shotgun (WGS) entry which is preliminary data.</text>
</comment>
<dbReference type="AlphaFoldDB" id="A0A9X5BGB4"/>
<dbReference type="EMBL" id="QZDT01000016">
    <property type="protein sequence ID" value="NBJ93179.1"/>
    <property type="molecule type" value="Genomic_DNA"/>
</dbReference>
<gene>
    <name evidence="2" type="ORF">D5281_11370</name>
</gene>
<evidence type="ECO:0000313" key="3">
    <source>
        <dbReference type="Proteomes" id="UP001154420"/>
    </source>
</evidence>
<keyword evidence="1" id="KW-1133">Transmembrane helix</keyword>
<keyword evidence="3" id="KW-1185">Reference proteome</keyword>
<dbReference type="Proteomes" id="UP001154420">
    <property type="component" value="Unassembled WGS sequence"/>
</dbReference>
<name>A0A9X5BGB4_9FIRM</name>
<dbReference type="OrthoDB" id="9803265at2"/>
<keyword evidence="1" id="KW-0812">Transmembrane</keyword>